<organism evidence="2 3">
    <name type="scientific">Kordiimonas pumila</name>
    <dbReference type="NCBI Taxonomy" id="2161677"/>
    <lineage>
        <taxon>Bacteria</taxon>
        <taxon>Pseudomonadati</taxon>
        <taxon>Pseudomonadota</taxon>
        <taxon>Alphaproteobacteria</taxon>
        <taxon>Kordiimonadales</taxon>
        <taxon>Kordiimonadaceae</taxon>
        <taxon>Kordiimonas</taxon>
    </lineage>
</organism>
<reference evidence="3" key="1">
    <citation type="journal article" date="2019" name="Int. J. Syst. Evol. Microbiol.">
        <title>The Global Catalogue of Microorganisms (GCM) 10K type strain sequencing project: providing services to taxonomists for standard genome sequencing and annotation.</title>
        <authorList>
            <consortium name="The Broad Institute Genomics Platform"/>
            <consortium name="The Broad Institute Genome Sequencing Center for Infectious Disease"/>
            <person name="Wu L."/>
            <person name="Ma J."/>
        </authorList>
    </citation>
    <scope>NUCLEOTIDE SEQUENCE [LARGE SCALE GENOMIC DNA]</scope>
    <source>
        <strain evidence="3">KCTC 62164</strain>
    </source>
</reference>
<dbReference type="Proteomes" id="UP001595444">
    <property type="component" value="Unassembled WGS sequence"/>
</dbReference>
<dbReference type="EMBL" id="JBHRSL010000013">
    <property type="protein sequence ID" value="MFC3053224.1"/>
    <property type="molecule type" value="Genomic_DNA"/>
</dbReference>
<dbReference type="Gene3D" id="1.10.10.10">
    <property type="entry name" value="Winged helix-like DNA-binding domain superfamily/Winged helix DNA-binding domain"/>
    <property type="match status" value="1"/>
</dbReference>
<dbReference type="InterPro" id="IPR009061">
    <property type="entry name" value="DNA-bd_dom_put_sf"/>
</dbReference>
<feature type="domain" description="Helix-turn-helix" evidence="1">
    <location>
        <begin position="18"/>
        <end position="63"/>
    </location>
</feature>
<keyword evidence="3" id="KW-1185">Reference proteome</keyword>
<gene>
    <name evidence="2" type="ORF">ACFOKA_15030</name>
</gene>
<dbReference type="InterPro" id="IPR041657">
    <property type="entry name" value="HTH_17"/>
</dbReference>
<dbReference type="Pfam" id="PF12728">
    <property type="entry name" value="HTH_17"/>
    <property type="match status" value="1"/>
</dbReference>
<name>A0ABV7D7P2_9PROT</name>
<dbReference type="InterPro" id="IPR036388">
    <property type="entry name" value="WH-like_DNA-bd_sf"/>
</dbReference>
<dbReference type="SUPFAM" id="SSF46955">
    <property type="entry name" value="Putative DNA-binding domain"/>
    <property type="match status" value="1"/>
</dbReference>
<protein>
    <submittedName>
        <fullName evidence="2">Helix-turn-helix transcriptional regulator</fullName>
    </submittedName>
</protein>
<evidence type="ECO:0000259" key="1">
    <source>
        <dbReference type="Pfam" id="PF12728"/>
    </source>
</evidence>
<evidence type="ECO:0000313" key="3">
    <source>
        <dbReference type="Proteomes" id="UP001595444"/>
    </source>
</evidence>
<accession>A0ABV7D7P2</accession>
<comment type="caution">
    <text evidence="2">The sequence shown here is derived from an EMBL/GenBank/DDBJ whole genome shotgun (WGS) entry which is preliminary data.</text>
</comment>
<sequence length="80" mass="9032">MNQQLQADYQTKLINEHEAADYIGHSVRALQNWRVRGGGPLFVKISGRSIRYRRCDLNAWIEAKLVRSTSDVCGKAANDA</sequence>
<evidence type="ECO:0000313" key="2">
    <source>
        <dbReference type="EMBL" id="MFC3053224.1"/>
    </source>
</evidence>
<dbReference type="RefSeq" id="WP_194215017.1">
    <property type="nucleotide sequence ID" value="NZ_CP061205.1"/>
</dbReference>
<proteinExistence type="predicted"/>